<feature type="region of interest" description="Disordered" evidence="1">
    <location>
        <begin position="62"/>
        <end position="82"/>
    </location>
</feature>
<proteinExistence type="predicted"/>
<protein>
    <submittedName>
        <fullName evidence="2">Uncharacterized protein</fullName>
    </submittedName>
</protein>
<feature type="compositionally biased region" description="Polar residues" evidence="1">
    <location>
        <begin position="62"/>
        <end position="74"/>
    </location>
</feature>
<comment type="caution">
    <text evidence="2">The sequence shown here is derived from an EMBL/GenBank/DDBJ whole genome shotgun (WGS) entry which is preliminary data.</text>
</comment>
<evidence type="ECO:0000313" key="2">
    <source>
        <dbReference type="EMBL" id="GBO29110.1"/>
    </source>
</evidence>
<organism evidence="2 3">
    <name type="scientific">Araneus ventricosus</name>
    <name type="common">Orbweaver spider</name>
    <name type="synonym">Epeira ventricosa</name>
    <dbReference type="NCBI Taxonomy" id="182803"/>
    <lineage>
        <taxon>Eukaryota</taxon>
        <taxon>Metazoa</taxon>
        <taxon>Ecdysozoa</taxon>
        <taxon>Arthropoda</taxon>
        <taxon>Chelicerata</taxon>
        <taxon>Arachnida</taxon>
        <taxon>Araneae</taxon>
        <taxon>Araneomorphae</taxon>
        <taxon>Entelegynae</taxon>
        <taxon>Araneoidea</taxon>
        <taxon>Araneidae</taxon>
        <taxon>Araneus</taxon>
    </lineage>
</organism>
<feature type="non-terminal residue" evidence="2">
    <location>
        <position position="1"/>
    </location>
</feature>
<name>A0A4Y2VYZ4_ARAVE</name>
<evidence type="ECO:0000256" key="1">
    <source>
        <dbReference type="SAM" id="MobiDB-lite"/>
    </source>
</evidence>
<dbReference type="Proteomes" id="UP000499080">
    <property type="component" value="Unassembled WGS sequence"/>
</dbReference>
<accession>A0A4Y2VYZ4</accession>
<reference evidence="2 3" key="1">
    <citation type="journal article" date="2019" name="Sci. Rep.">
        <title>Orb-weaving spider Araneus ventricosus genome elucidates the spidroin gene catalogue.</title>
        <authorList>
            <person name="Kono N."/>
            <person name="Nakamura H."/>
            <person name="Ohtoshi R."/>
            <person name="Moran D.A.P."/>
            <person name="Shinohara A."/>
            <person name="Yoshida Y."/>
            <person name="Fujiwara M."/>
            <person name="Mori M."/>
            <person name="Tomita M."/>
            <person name="Arakawa K."/>
        </authorList>
    </citation>
    <scope>NUCLEOTIDE SEQUENCE [LARGE SCALE GENOMIC DNA]</scope>
</reference>
<keyword evidence="3" id="KW-1185">Reference proteome</keyword>
<dbReference type="EMBL" id="BGPR01052246">
    <property type="protein sequence ID" value="GBO29110.1"/>
    <property type="molecule type" value="Genomic_DNA"/>
</dbReference>
<sequence>ATVTLVIPRSSVPESAPRRARSRLSHQSPGLWIFPETQSPPPLALRVRILRRSFRLQTQATASFMQRSRSSLQHSARPDQAF</sequence>
<feature type="region of interest" description="Disordered" evidence="1">
    <location>
        <begin position="1"/>
        <end position="23"/>
    </location>
</feature>
<evidence type="ECO:0000313" key="3">
    <source>
        <dbReference type="Proteomes" id="UP000499080"/>
    </source>
</evidence>
<dbReference type="AlphaFoldDB" id="A0A4Y2VYZ4"/>
<gene>
    <name evidence="2" type="ORF">AVEN_214957_1</name>
</gene>